<dbReference type="SUPFAM" id="SSF49464">
    <property type="entry name" value="Carboxypeptidase regulatory domain-like"/>
    <property type="match status" value="1"/>
</dbReference>
<dbReference type="EMBL" id="JACRTF010000001">
    <property type="protein sequence ID" value="MBC8592378.1"/>
    <property type="molecule type" value="Genomic_DNA"/>
</dbReference>
<dbReference type="SUPFAM" id="SSF56935">
    <property type="entry name" value="Porins"/>
    <property type="match status" value="1"/>
</dbReference>
<feature type="transmembrane region" description="Helical" evidence="14">
    <location>
        <begin position="20"/>
        <end position="39"/>
    </location>
</feature>
<evidence type="ECO:0000256" key="13">
    <source>
        <dbReference type="RuleBase" id="RU003357"/>
    </source>
</evidence>
<keyword evidence="9 13" id="KW-0798">TonB box</keyword>
<reference evidence="16" key="1">
    <citation type="submission" date="2020-08" db="EMBL/GenBank/DDBJ databases">
        <title>Genome public.</title>
        <authorList>
            <person name="Liu C."/>
            <person name="Sun Q."/>
        </authorList>
    </citation>
    <scope>NUCLEOTIDE SEQUENCE</scope>
    <source>
        <strain evidence="16">N12</strain>
    </source>
</reference>
<dbReference type="Proteomes" id="UP000651085">
    <property type="component" value="Unassembled WGS sequence"/>
</dbReference>
<evidence type="ECO:0000259" key="15">
    <source>
        <dbReference type="SMART" id="SM00965"/>
    </source>
</evidence>
<dbReference type="InterPro" id="IPR023997">
    <property type="entry name" value="TonB-dep_OMP_SusC/RagA_CS"/>
</dbReference>
<dbReference type="Pfam" id="PF13715">
    <property type="entry name" value="CarbopepD_reg_2"/>
    <property type="match status" value="1"/>
</dbReference>
<keyword evidence="7" id="KW-0408">Iron</keyword>
<dbReference type="InterPro" id="IPR023996">
    <property type="entry name" value="TonB-dep_OMP_SusC/RagA"/>
</dbReference>
<keyword evidence="8" id="KW-0406">Ion transport</keyword>
<dbReference type="GO" id="GO:0009279">
    <property type="term" value="C:cell outer membrane"/>
    <property type="evidence" value="ECO:0007669"/>
    <property type="project" value="UniProtKB-SubCell"/>
</dbReference>
<evidence type="ECO:0000256" key="12">
    <source>
        <dbReference type="PROSITE-ProRule" id="PRU01360"/>
    </source>
</evidence>
<protein>
    <submittedName>
        <fullName evidence="16">TonB-dependent receptor</fullName>
    </submittedName>
</protein>
<evidence type="ECO:0000256" key="14">
    <source>
        <dbReference type="SAM" id="Phobius"/>
    </source>
</evidence>
<dbReference type="Pfam" id="PF07660">
    <property type="entry name" value="STN"/>
    <property type="match status" value="1"/>
</dbReference>
<keyword evidence="14" id="KW-1133">Transmembrane helix</keyword>
<dbReference type="Gene3D" id="2.40.170.20">
    <property type="entry name" value="TonB-dependent receptor, beta-barrel domain"/>
    <property type="match status" value="1"/>
</dbReference>
<keyword evidence="16" id="KW-0675">Receptor</keyword>
<evidence type="ECO:0000256" key="7">
    <source>
        <dbReference type="ARBA" id="ARBA00023004"/>
    </source>
</evidence>
<keyword evidence="3 12" id="KW-1134">Transmembrane beta strand</keyword>
<evidence type="ECO:0000256" key="10">
    <source>
        <dbReference type="ARBA" id="ARBA00023136"/>
    </source>
</evidence>
<dbReference type="NCBIfam" id="TIGR04057">
    <property type="entry name" value="SusC_RagA_signa"/>
    <property type="match status" value="1"/>
</dbReference>
<dbReference type="AlphaFoldDB" id="A0A926IQ51"/>
<dbReference type="PROSITE" id="PS52016">
    <property type="entry name" value="TONB_DEPENDENT_REC_3"/>
    <property type="match status" value="1"/>
</dbReference>
<gene>
    <name evidence="16" type="ORF">H8744_03795</name>
</gene>
<comment type="similarity">
    <text evidence="12 13">Belongs to the TonB-dependent receptor family.</text>
</comment>
<dbReference type="InterPro" id="IPR039426">
    <property type="entry name" value="TonB-dep_rcpt-like"/>
</dbReference>
<evidence type="ECO:0000313" key="16">
    <source>
        <dbReference type="EMBL" id="MBC8592378.1"/>
    </source>
</evidence>
<evidence type="ECO:0000313" key="17">
    <source>
        <dbReference type="Proteomes" id="UP000651085"/>
    </source>
</evidence>
<dbReference type="NCBIfam" id="TIGR04056">
    <property type="entry name" value="OMP_RagA_SusC"/>
    <property type="match status" value="1"/>
</dbReference>
<evidence type="ECO:0000256" key="2">
    <source>
        <dbReference type="ARBA" id="ARBA00022448"/>
    </source>
</evidence>
<dbReference type="Pfam" id="PF07715">
    <property type="entry name" value="Plug"/>
    <property type="match status" value="1"/>
</dbReference>
<evidence type="ECO:0000256" key="8">
    <source>
        <dbReference type="ARBA" id="ARBA00023065"/>
    </source>
</evidence>
<keyword evidence="4" id="KW-0410">Iron transport</keyword>
<dbReference type="InterPro" id="IPR008969">
    <property type="entry name" value="CarboxyPept-like_regulatory"/>
</dbReference>
<dbReference type="FunFam" id="2.60.40.1120:FF:000003">
    <property type="entry name" value="Outer membrane protein Omp121"/>
    <property type="match status" value="1"/>
</dbReference>
<dbReference type="SMART" id="SM00965">
    <property type="entry name" value="STN"/>
    <property type="match status" value="1"/>
</dbReference>
<dbReference type="Gene3D" id="2.60.40.1120">
    <property type="entry name" value="Carboxypeptidase-like, regulatory domain"/>
    <property type="match status" value="1"/>
</dbReference>
<dbReference type="RefSeq" id="WP_305067336.1">
    <property type="nucleotide sequence ID" value="NZ_JACRTF010000001.1"/>
</dbReference>
<feature type="domain" description="Secretin/TonB short N-terminal" evidence="15">
    <location>
        <begin position="72"/>
        <end position="123"/>
    </location>
</feature>
<dbReference type="PANTHER" id="PTHR32552">
    <property type="entry name" value="FERRICHROME IRON RECEPTOR-RELATED"/>
    <property type="match status" value="1"/>
</dbReference>
<comment type="caution">
    <text evidence="16">The sequence shown here is derived from an EMBL/GenBank/DDBJ whole genome shotgun (WGS) entry which is preliminary data.</text>
</comment>
<dbReference type="InterPro" id="IPR012910">
    <property type="entry name" value="Plug_dom"/>
</dbReference>
<sequence>MRKISLKGHLCPKSLAFKQILLTMKITVFLLLFVTFQVYCGNSYSQSAKINIVHSNLKVSELLSQIESQTDYLFVYNKKSVDTGRIVAVNVGNKPVSEVLDEVFKGTGIKYVMEGHNIVLTKNTEDIASVQQNSISIKGIVTDMNGEPIIGANILEKGTTNGTITDLDGNFTLSVPADAVLAITYVGYQPQNIPVNGLKNFTIKLEEESLALETVVVTAMGIKKKEASLTYSTQQVGGDELTRAKDPNMINALAGKTAGVQITKSSAGLGGSAKVAIRGARSAFATGNNQPLYVIDGVPMLNNSTESTATVMGGENNGVNRDAGDGISNLNPEDIESMSILKGASAAALYGTQAANGVILITTKKGKAGMQRVTYSSNLTIDQAISLPEFQNSYGRLENGTSSWGEKANLTDYDNTGNFFGNGVTAINSVSIMSGNDKMQTYFSYANTTAKGIIDSNKLQKHNLTLRETAAFFNNRLKLDGNANLMMQTIKNSPATGGYYLNPLVNIYGFPRGMDMAPYRDQFETYNLDRNMNLQNWYIANENGDISEWDQNPYWLKNRVTNNNKRYRALASLSANLEVTKWFTLQARGNVDYVNDKFENKMYASTSPNIAGTYEGKMNGRYIWANDQQLLLYGDIMAMFNKTFNKFSVNGAVGTSINVNTVNKLMIDSKTASLYHPNVFTVSNIVTTSKASINQDINKKRTIQSIFATAQLGWDDAIYVDITARNDWSSTLAYTKSKNSGFFYPSVGLTWILSKSLRMPDWISFSKIRGSWAQVGNDLPIGITNPVDIIQAGGVIQVNDTEQRGDLKPEISNSTEFGTEWRFFNSRLGIDFTWYQTDTKNQLLRMPNPAGSIYAYRYVNAGKIRNKGIELTIDATPLMNDNFRWKTSVNLSLNRNKIISLHPDYTQFSYGQEGFSMAYQMRIKEGGKLGDIYGNAFARNEDGSIQVNENGAPVQTTGNNDLLGNTNPDYMLGWSNTITYKGFTLYFLIDARIGGDVMSLTQADLDSKGVTKETAEARDRKYAEYQGQRFDNVKGFYGAVGGRNGISEYYMYDGTNIRLRELSLGYSFPQSLLEKTKVFKGIDLSFVARNLFFFYKDAPFDPDATMSVGNNNQGVDVFGMPTTRNLGFNVKFTF</sequence>
<keyword evidence="6" id="KW-0732">Signal</keyword>
<evidence type="ECO:0000256" key="1">
    <source>
        <dbReference type="ARBA" id="ARBA00004571"/>
    </source>
</evidence>
<evidence type="ECO:0000256" key="3">
    <source>
        <dbReference type="ARBA" id="ARBA00022452"/>
    </source>
</evidence>
<evidence type="ECO:0000256" key="11">
    <source>
        <dbReference type="ARBA" id="ARBA00023237"/>
    </source>
</evidence>
<name>A0A926IQ51_9BACT</name>
<dbReference type="InterPro" id="IPR011662">
    <property type="entry name" value="Secretin/TonB_short_N"/>
</dbReference>
<keyword evidence="11 12" id="KW-0998">Cell outer membrane</keyword>
<dbReference type="GO" id="GO:0015344">
    <property type="term" value="F:siderophore uptake transmembrane transporter activity"/>
    <property type="evidence" value="ECO:0007669"/>
    <property type="project" value="TreeGrafter"/>
</dbReference>
<dbReference type="Pfam" id="PF00593">
    <property type="entry name" value="TonB_dep_Rec_b-barrel"/>
    <property type="match status" value="1"/>
</dbReference>
<comment type="subcellular location">
    <subcellularLocation>
        <location evidence="1 12">Cell outer membrane</location>
        <topology evidence="1 12">Multi-pass membrane protein</topology>
    </subcellularLocation>
</comment>
<proteinExistence type="inferred from homology"/>
<evidence type="ECO:0000256" key="9">
    <source>
        <dbReference type="ARBA" id="ARBA00023077"/>
    </source>
</evidence>
<keyword evidence="5 12" id="KW-0812">Transmembrane</keyword>
<keyword evidence="17" id="KW-1185">Reference proteome</keyword>
<evidence type="ECO:0000256" key="6">
    <source>
        <dbReference type="ARBA" id="ARBA00022729"/>
    </source>
</evidence>
<accession>A0A926IQ51</accession>
<dbReference type="InterPro" id="IPR000531">
    <property type="entry name" value="Beta-barrel_TonB"/>
</dbReference>
<dbReference type="Gene3D" id="2.170.130.10">
    <property type="entry name" value="TonB-dependent receptor, plug domain"/>
    <property type="match status" value="1"/>
</dbReference>
<keyword evidence="2 12" id="KW-0813">Transport</keyword>
<keyword evidence="10 12" id="KW-0472">Membrane</keyword>
<dbReference type="InterPro" id="IPR037066">
    <property type="entry name" value="Plug_dom_sf"/>
</dbReference>
<evidence type="ECO:0000256" key="4">
    <source>
        <dbReference type="ARBA" id="ARBA00022496"/>
    </source>
</evidence>
<dbReference type="InterPro" id="IPR036942">
    <property type="entry name" value="Beta-barrel_TonB_sf"/>
</dbReference>
<organism evidence="16 17">
    <name type="scientific">Jilunia laotingensis</name>
    <dbReference type="NCBI Taxonomy" id="2763675"/>
    <lineage>
        <taxon>Bacteria</taxon>
        <taxon>Pseudomonadati</taxon>
        <taxon>Bacteroidota</taxon>
        <taxon>Bacteroidia</taxon>
        <taxon>Bacteroidales</taxon>
        <taxon>Bacteroidaceae</taxon>
        <taxon>Jilunia</taxon>
    </lineage>
</organism>
<evidence type="ECO:0000256" key="5">
    <source>
        <dbReference type="ARBA" id="ARBA00022692"/>
    </source>
</evidence>
<dbReference type="PANTHER" id="PTHR32552:SF68">
    <property type="entry name" value="FERRICHROME OUTER MEMBRANE TRANSPORTER_PHAGE RECEPTOR"/>
    <property type="match status" value="1"/>
</dbReference>